<sequence>MKMEIPAERRARILHLLKEKRIVRVDELSRDLDVSVITIRRDLACMESEGLLERTHGGAIQSHVQINEPSYLDKGQTNVPIKKAIAKKTVSLIEPGETVYINSGSTTALVIHELVQIPRLTIVSNNAAALYNLETAADCEFILTGGTLRTGTGCLVGEGALDPLSQSYPTTSIIGIDGISLRRGLTSHNPHEAAVSRKMIEQTAGRVIVVADSSKIGTLSLHYIASISSVSFLITDSLPDPSMKKDFFAAGVRLIVLNDLE</sequence>
<dbReference type="SMART" id="SM01134">
    <property type="entry name" value="DeoRC"/>
    <property type="match status" value="1"/>
</dbReference>
<dbReference type="PRINTS" id="PR00037">
    <property type="entry name" value="HTHLACR"/>
</dbReference>
<dbReference type="GO" id="GO:0003700">
    <property type="term" value="F:DNA-binding transcription factor activity"/>
    <property type="evidence" value="ECO:0007669"/>
    <property type="project" value="InterPro"/>
</dbReference>
<dbReference type="Proteomes" id="UP000324209">
    <property type="component" value="Chromosome"/>
</dbReference>
<reference evidence="5 6" key="1">
    <citation type="submission" date="2019-02" db="EMBL/GenBank/DDBJ databases">
        <title>Complete Genome Sequence and Methylome Analysis of free living Spirochaetas.</title>
        <authorList>
            <person name="Fomenkov A."/>
            <person name="Dubinina G."/>
            <person name="Leshcheva N."/>
            <person name="Mikheeva N."/>
            <person name="Grabovich M."/>
            <person name="Vincze T."/>
            <person name="Roberts R.J."/>
        </authorList>
    </citation>
    <scope>NUCLEOTIDE SEQUENCE [LARGE SCALE GENOMIC DNA]</scope>
    <source>
        <strain evidence="5 6">K2</strain>
    </source>
</reference>
<dbReference type="InterPro" id="IPR036390">
    <property type="entry name" value="WH_DNA-bd_sf"/>
</dbReference>
<accession>A0A5C1QMP0</accession>
<dbReference type="InterPro" id="IPR036388">
    <property type="entry name" value="WH-like_DNA-bd_sf"/>
</dbReference>
<name>A0A5C1QMP0_9SPIO</name>
<evidence type="ECO:0000256" key="3">
    <source>
        <dbReference type="ARBA" id="ARBA00023163"/>
    </source>
</evidence>
<keyword evidence="3" id="KW-0804">Transcription</keyword>
<dbReference type="RefSeq" id="WP_149486856.1">
    <property type="nucleotide sequence ID" value="NZ_CP036150.1"/>
</dbReference>
<dbReference type="SUPFAM" id="SSF100950">
    <property type="entry name" value="NagB/RpiA/CoA transferase-like"/>
    <property type="match status" value="1"/>
</dbReference>
<dbReference type="SMART" id="SM00420">
    <property type="entry name" value="HTH_DEOR"/>
    <property type="match status" value="1"/>
</dbReference>
<dbReference type="PANTHER" id="PTHR30363:SF44">
    <property type="entry name" value="AGA OPERON TRANSCRIPTIONAL REPRESSOR-RELATED"/>
    <property type="match status" value="1"/>
</dbReference>
<keyword evidence="6" id="KW-1185">Reference proteome</keyword>
<dbReference type="Pfam" id="PF00455">
    <property type="entry name" value="DeoRC"/>
    <property type="match status" value="1"/>
</dbReference>
<dbReference type="SUPFAM" id="SSF46785">
    <property type="entry name" value="Winged helix' DNA-binding domain"/>
    <property type="match status" value="1"/>
</dbReference>
<keyword evidence="2" id="KW-0238">DNA-binding</keyword>
<dbReference type="InterPro" id="IPR050313">
    <property type="entry name" value="Carb_Metab_HTH_regulators"/>
</dbReference>
<dbReference type="InterPro" id="IPR018356">
    <property type="entry name" value="Tscrpt_reg_HTH_DeoR_CS"/>
</dbReference>
<dbReference type="InterPro" id="IPR011991">
    <property type="entry name" value="ArsR-like_HTH"/>
</dbReference>
<evidence type="ECO:0000259" key="4">
    <source>
        <dbReference type="PROSITE" id="PS51000"/>
    </source>
</evidence>
<evidence type="ECO:0000256" key="1">
    <source>
        <dbReference type="ARBA" id="ARBA00023015"/>
    </source>
</evidence>
<feature type="domain" description="HTH deoR-type" evidence="4">
    <location>
        <begin position="6"/>
        <end position="61"/>
    </location>
</feature>
<evidence type="ECO:0000256" key="2">
    <source>
        <dbReference type="ARBA" id="ARBA00023125"/>
    </source>
</evidence>
<dbReference type="OrthoDB" id="308679at2"/>
<dbReference type="AlphaFoldDB" id="A0A5C1QMP0"/>
<dbReference type="PROSITE" id="PS00894">
    <property type="entry name" value="HTH_DEOR_1"/>
    <property type="match status" value="1"/>
</dbReference>
<dbReference type="KEGG" id="ock:EXM22_12550"/>
<keyword evidence="1" id="KW-0805">Transcription regulation</keyword>
<evidence type="ECO:0000313" key="6">
    <source>
        <dbReference type="Proteomes" id="UP000324209"/>
    </source>
</evidence>
<gene>
    <name evidence="5" type="ORF">EXM22_12550</name>
</gene>
<dbReference type="InterPro" id="IPR014036">
    <property type="entry name" value="DeoR-like_C"/>
</dbReference>
<dbReference type="CDD" id="cd00090">
    <property type="entry name" value="HTH_ARSR"/>
    <property type="match status" value="1"/>
</dbReference>
<dbReference type="Gene3D" id="1.10.10.10">
    <property type="entry name" value="Winged helix-like DNA-binding domain superfamily/Winged helix DNA-binding domain"/>
    <property type="match status" value="1"/>
</dbReference>
<dbReference type="GO" id="GO:0003677">
    <property type="term" value="F:DNA binding"/>
    <property type="evidence" value="ECO:0007669"/>
    <property type="project" value="UniProtKB-KW"/>
</dbReference>
<dbReference type="InterPro" id="IPR037171">
    <property type="entry name" value="NagB/RpiA_transferase-like"/>
</dbReference>
<dbReference type="InterPro" id="IPR001034">
    <property type="entry name" value="DeoR_HTH"/>
</dbReference>
<dbReference type="PROSITE" id="PS51000">
    <property type="entry name" value="HTH_DEOR_2"/>
    <property type="match status" value="1"/>
</dbReference>
<organism evidence="5 6">
    <name type="scientific">Oceanispirochaeta crateris</name>
    <dbReference type="NCBI Taxonomy" id="2518645"/>
    <lineage>
        <taxon>Bacteria</taxon>
        <taxon>Pseudomonadati</taxon>
        <taxon>Spirochaetota</taxon>
        <taxon>Spirochaetia</taxon>
        <taxon>Spirochaetales</taxon>
        <taxon>Spirochaetaceae</taxon>
        <taxon>Oceanispirochaeta</taxon>
    </lineage>
</organism>
<dbReference type="EMBL" id="CP036150">
    <property type="protein sequence ID" value="QEN08777.1"/>
    <property type="molecule type" value="Genomic_DNA"/>
</dbReference>
<proteinExistence type="predicted"/>
<dbReference type="Pfam" id="PF08220">
    <property type="entry name" value="HTH_DeoR"/>
    <property type="match status" value="1"/>
</dbReference>
<dbReference type="PANTHER" id="PTHR30363">
    <property type="entry name" value="HTH-TYPE TRANSCRIPTIONAL REGULATOR SRLR-RELATED"/>
    <property type="match status" value="1"/>
</dbReference>
<evidence type="ECO:0000313" key="5">
    <source>
        <dbReference type="EMBL" id="QEN08777.1"/>
    </source>
</evidence>
<protein>
    <submittedName>
        <fullName evidence="5">DeoR/GlpR transcriptional regulator</fullName>
    </submittedName>
</protein>
<dbReference type="Gene3D" id="3.40.50.1360">
    <property type="match status" value="1"/>
</dbReference>